<keyword evidence="1" id="KW-0812">Transmembrane</keyword>
<dbReference type="PANTHER" id="PTHR39470:SF1">
    <property type="entry name" value="CHORISMATE SYNTHASE PROTEIN"/>
    <property type="match status" value="1"/>
</dbReference>
<dbReference type="OrthoDB" id="4218123at2759"/>
<feature type="transmembrane region" description="Helical" evidence="1">
    <location>
        <begin position="144"/>
        <end position="166"/>
    </location>
</feature>
<dbReference type="Proteomes" id="UP000324767">
    <property type="component" value="Unassembled WGS sequence"/>
</dbReference>
<evidence type="ECO:0008006" key="6">
    <source>
        <dbReference type="Google" id="ProtNLM"/>
    </source>
</evidence>
<reference evidence="4" key="1">
    <citation type="submission" date="2017-03" db="EMBL/GenBank/DDBJ databases">
        <authorList>
            <person name="Sharma R."/>
            <person name="Thines M."/>
        </authorList>
    </citation>
    <scope>NUCLEOTIDE SEQUENCE [LARGE SCALE GENOMIC DNA]</scope>
</reference>
<sequence length="353" mass="39182">MVNLQTLKTLLITLGPLLLPRLISYYRTVRTQSRTSRIPIRATPKHVRNALNILCVSAILALISSLPTLYPENVFTVTSSRIQTPSDVLFTRLAALRPQGFTTDLDETLRPRLASLDARCLYLTYGPDVLAHCPFCTSEDARSYFYYALPTLLLPHLLHLLILGLATSSTISGIEGNRWRTQAAIVGAGLALGECYILGAHDWKANARTVRAEDLDHFYWRMRTVRGLIMALVDAGFAGFLWATSTNRFFAVPPAPAERIERVAKILENVRGRLSAVGIVRNAVVRDEALRKKSESYWKKEGEVMGDVMDEREVVEGVRAALESGRVSVQKLEEEARMYAEGIPVGLEGALTG</sequence>
<keyword evidence="4" id="KW-1185">Reference proteome</keyword>
<evidence type="ECO:0000313" key="3">
    <source>
        <dbReference type="EMBL" id="SLM40894.1"/>
    </source>
</evidence>
<evidence type="ECO:0000313" key="4">
    <source>
        <dbReference type="Proteomes" id="UP000192927"/>
    </source>
</evidence>
<dbReference type="EMBL" id="FWEW01003742">
    <property type="protein sequence ID" value="SLM40894.1"/>
    <property type="molecule type" value="Genomic_DNA"/>
</dbReference>
<name>A0A1W5DCK2_9LECA</name>
<organism evidence="3 4">
    <name type="scientific">Lasallia pustulata</name>
    <dbReference type="NCBI Taxonomy" id="136370"/>
    <lineage>
        <taxon>Eukaryota</taxon>
        <taxon>Fungi</taxon>
        <taxon>Dikarya</taxon>
        <taxon>Ascomycota</taxon>
        <taxon>Pezizomycotina</taxon>
        <taxon>Lecanoromycetes</taxon>
        <taxon>OSLEUM clade</taxon>
        <taxon>Umbilicariomycetidae</taxon>
        <taxon>Umbilicariales</taxon>
        <taxon>Umbilicariaceae</taxon>
        <taxon>Lasallia</taxon>
    </lineage>
</organism>
<proteinExistence type="predicted"/>
<gene>
    <name evidence="2" type="ORF">FRX48_06121</name>
</gene>
<evidence type="ECO:0000313" key="2">
    <source>
        <dbReference type="EMBL" id="KAA6410698.1"/>
    </source>
</evidence>
<dbReference type="EMBL" id="VXIT01000009">
    <property type="protein sequence ID" value="KAA6410698.1"/>
    <property type="molecule type" value="Genomic_DNA"/>
</dbReference>
<dbReference type="AlphaFoldDB" id="A0A1W5DCK2"/>
<dbReference type="Proteomes" id="UP000192927">
    <property type="component" value="Unassembled WGS sequence"/>
</dbReference>
<keyword evidence="1" id="KW-1133">Transmembrane helix</keyword>
<accession>A0A1W5DCK2</accession>
<reference evidence="3" key="2">
    <citation type="submission" date="2017-03" db="EMBL/GenBank/DDBJ databases">
        <authorList>
            <person name="Afonso C.L."/>
            <person name="Miller P.J."/>
            <person name="Scott M.A."/>
            <person name="Spackman E."/>
            <person name="Goraichik I."/>
            <person name="Dimitrov K.M."/>
            <person name="Suarez D.L."/>
            <person name="Swayne D.E."/>
        </authorList>
    </citation>
    <scope>NUCLEOTIDE SEQUENCE [LARGE SCALE GENOMIC DNA]</scope>
</reference>
<feature type="transmembrane region" description="Helical" evidence="1">
    <location>
        <begin position="225"/>
        <end position="243"/>
    </location>
</feature>
<feature type="transmembrane region" description="Helical" evidence="1">
    <location>
        <begin position="6"/>
        <end position="29"/>
    </location>
</feature>
<protein>
    <recommendedName>
        <fullName evidence="6">Chorismate synthase protein</fullName>
    </recommendedName>
</protein>
<evidence type="ECO:0000256" key="1">
    <source>
        <dbReference type="SAM" id="Phobius"/>
    </source>
</evidence>
<reference evidence="2 5" key="3">
    <citation type="submission" date="2019-09" db="EMBL/GenBank/DDBJ databases">
        <title>The hologenome of the rock-dwelling lichen Lasallia pustulata.</title>
        <authorList>
            <person name="Greshake Tzovaras B."/>
            <person name="Segers F."/>
            <person name="Bicker A."/>
            <person name="Dal Grande F."/>
            <person name="Otte J."/>
            <person name="Hankeln T."/>
            <person name="Schmitt I."/>
            <person name="Ebersberger I."/>
        </authorList>
    </citation>
    <scope>NUCLEOTIDE SEQUENCE [LARGE SCALE GENOMIC DNA]</scope>
    <source>
        <strain evidence="2">A1-1</strain>
    </source>
</reference>
<dbReference type="PANTHER" id="PTHR39470">
    <property type="entry name" value="CHROMOSOME 10, WHOLE GENOME SHOTGUN SEQUENCE"/>
    <property type="match status" value="1"/>
</dbReference>
<keyword evidence="1" id="KW-0472">Membrane</keyword>
<evidence type="ECO:0000313" key="5">
    <source>
        <dbReference type="Proteomes" id="UP000324767"/>
    </source>
</evidence>
<feature type="transmembrane region" description="Helical" evidence="1">
    <location>
        <begin position="50"/>
        <end position="70"/>
    </location>
</feature>